<comment type="caution">
    <text evidence="3">The sequence shown here is derived from an EMBL/GenBank/DDBJ whole genome shotgun (WGS) entry which is preliminary data.</text>
</comment>
<dbReference type="Gene3D" id="3.90.226.10">
    <property type="entry name" value="2-enoyl-CoA Hydratase, Chain A, domain 1"/>
    <property type="match status" value="1"/>
</dbReference>
<sequence>MTRRLAPFLIPVLFLLSAVVPAQVIDADTKREVLKGVVKIVESNAFVPGVDFSKVQTYLDAEQTKLDNATTEDGFRDAVNEALHKFGLSHIVMFSPRMVRQRRENSAVGIGILVQLDKEGLIIQRVMAGTPAAEAGLEPGDVIIEVNGKKPESLVSIMGVEGEPVKIKVRRFSGKAEDFTLRRRKFSTVRPEKLTWVDKETAVLSVYTFDLTYNRGRIESLMEEAGKAKNLVLDLRNNPGGAVINMSHLLGLFLPPDKPIGTFISKRLVTRYVEEQKGKPDDLAKIAEWSSQKVRPYRGKVGAFSGRVAVLINSFSGSAAEIAAQALREELDAPVIGEKSAGMVLVSMIAPLPHDFQIQYPVTDYVSAQGVRLEGKGVVPDLQAQDARVQRSDLADIPLEKAVALLHRYQTEHEGLGTGVAIH</sequence>
<dbReference type="PROSITE" id="PS50106">
    <property type="entry name" value="PDZ"/>
    <property type="match status" value="1"/>
</dbReference>
<dbReference type="GO" id="GO:0030288">
    <property type="term" value="C:outer membrane-bounded periplasmic space"/>
    <property type="evidence" value="ECO:0007669"/>
    <property type="project" value="TreeGrafter"/>
</dbReference>
<dbReference type="Gene3D" id="2.30.42.10">
    <property type="match status" value="1"/>
</dbReference>
<dbReference type="Proteomes" id="UP000727962">
    <property type="component" value="Unassembled WGS sequence"/>
</dbReference>
<evidence type="ECO:0000256" key="1">
    <source>
        <dbReference type="SAM" id="SignalP"/>
    </source>
</evidence>
<feature type="signal peptide" evidence="1">
    <location>
        <begin position="1"/>
        <end position="22"/>
    </location>
</feature>
<protein>
    <submittedName>
        <fullName evidence="3">PDZ domain-containing protein</fullName>
    </submittedName>
</protein>
<dbReference type="InterPro" id="IPR036034">
    <property type="entry name" value="PDZ_sf"/>
</dbReference>
<dbReference type="SMART" id="SM00228">
    <property type="entry name" value="PDZ"/>
    <property type="match status" value="1"/>
</dbReference>
<dbReference type="EMBL" id="JACOSL010000066">
    <property type="protein sequence ID" value="MBI1757580.1"/>
    <property type="molecule type" value="Genomic_DNA"/>
</dbReference>
<reference evidence="3" key="1">
    <citation type="submission" date="2020-07" db="EMBL/GenBank/DDBJ databases">
        <title>Huge and variable diversity of episymbiotic CPR bacteria and DPANN archaea in groundwater ecosystems.</title>
        <authorList>
            <person name="He C.Y."/>
            <person name="Keren R."/>
            <person name="Whittaker M."/>
            <person name="Farag I.F."/>
            <person name="Doudna J."/>
            <person name="Cate J.H.D."/>
            <person name="Banfield J.F."/>
        </authorList>
    </citation>
    <scope>NUCLEOTIDE SEQUENCE</scope>
    <source>
        <strain evidence="3">NC_groundwater_17_Pr7_B-0.1um_64_12</strain>
    </source>
</reference>
<dbReference type="InterPro" id="IPR001478">
    <property type="entry name" value="PDZ"/>
</dbReference>
<dbReference type="GO" id="GO:0008236">
    <property type="term" value="F:serine-type peptidase activity"/>
    <property type="evidence" value="ECO:0007669"/>
    <property type="project" value="InterPro"/>
</dbReference>
<dbReference type="AlphaFoldDB" id="A0A931LU93"/>
<dbReference type="CDD" id="cd06567">
    <property type="entry name" value="Peptidase_S41"/>
    <property type="match status" value="1"/>
</dbReference>
<dbReference type="PANTHER" id="PTHR32060:SF30">
    <property type="entry name" value="CARBOXY-TERMINAL PROCESSING PROTEASE CTPA"/>
    <property type="match status" value="1"/>
</dbReference>
<dbReference type="Pfam" id="PF00595">
    <property type="entry name" value="PDZ"/>
    <property type="match status" value="1"/>
</dbReference>
<dbReference type="GO" id="GO:0004175">
    <property type="term" value="F:endopeptidase activity"/>
    <property type="evidence" value="ECO:0007669"/>
    <property type="project" value="TreeGrafter"/>
</dbReference>
<dbReference type="InterPro" id="IPR005151">
    <property type="entry name" value="Tail-specific_protease"/>
</dbReference>
<dbReference type="SUPFAM" id="SSF50156">
    <property type="entry name" value="PDZ domain-like"/>
    <property type="match status" value="1"/>
</dbReference>
<dbReference type="GO" id="GO:0007165">
    <property type="term" value="P:signal transduction"/>
    <property type="evidence" value="ECO:0007669"/>
    <property type="project" value="TreeGrafter"/>
</dbReference>
<dbReference type="GO" id="GO:0006508">
    <property type="term" value="P:proteolysis"/>
    <property type="evidence" value="ECO:0007669"/>
    <property type="project" value="InterPro"/>
</dbReference>
<feature type="domain" description="PDZ" evidence="2">
    <location>
        <begin position="98"/>
        <end position="173"/>
    </location>
</feature>
<proteinExistence type="predicted"/>
<evidence type="ECO:0000313" key="4">
    <source>
        <dbReference type="Proteomes" id="UP000727962"/>
    </source>
</evidence>
<evidence type="ECO:0000259" key="2">
    <source>
        <dbReference type="PROSITE" id="PS50106"/>
    </source>
</evidence>
<keyword evidence="1" id="KW-0732">Signal</keyword>
<organism evidence="3 4">
    <name type="scientific">Fimbriimonas ginsengisoli</name>
    <dbReference type="NCBI Taxonomy" id="1005039"/>
    <lineage>
        <taxon>Bacteria</taxon>
        <taxon>Bacillati</taxon>
        <taxon>Armatimonadota</taxon>
        <taxon>Fimbriimonadia</taxon>
        <taxon>Fimbriimonadales</taxon>
        <taxon>Fimbriimonadaceae</taxon>
        <taxon>Fimbriimonas</taxon>
    </lineage>
</organism>
<feature type="chain" id="PRO_5037665181" evidence="1">
    <location>
        <begin position="23"/>
        <end position="423"/>
    </location>
</feature>
<dbReference type="InterPro" id="IPR029045">
    <property type="entry name" value="ClpP/crotonase-like_dom_sf"/>
</dbReference>
<name>A0A931LU93_FIMGI</name>
<dbReference type="SUPFAM" id="SSF52096">
    <property type="entry name" value="ClpP/crotonase"/>
    <property type="match status" value="1"/>
</dbReference>
<gene>
    <name evidence="3" type="ORF">HYR64_10800</name>
</gene>
<dbReference type="Pfam" id="PF03572">
    <property type="entry name" value="Peptidase_S41"/>
    <property type="match status" value="1"/>
</dbReference>
<dbReference type="PANTHER" id="PTHR32060">
    <property type="entry name" value="TAIL-SPECIFIC PROTEASE"/>
    <property type="match status" value="1"/>
</dbReference>
<evidence type="ECO:0000313" key="3">
    <source>
        <dbReference type="EMBL" id="MBI1757580.1"/>
    </source>
</evidence>
<dbReference type="SMART" id="SM00245">
    <property type="entry name" value="TSPc"/>
    <property type="match status" value="1"/>
</dbReference>
<accession>A0A931LU93</accession>